<evidence type="ECO:0000313" key="4">
    <source>
        <dbReference type="Proteomes" id="UP001206206"/>
    </source>
</evidence>
<feature type="compositionally biased region" description="Basic and acidic residues" evidence="1">
    <location>
        <begin position="214"/>
        <end position="232"/>
    </location>
</feature>
<dbReference type="Proteomes" id="UP001206206">
    <property type="component" value="Unassembled WGS sequence"/>
</dbReference>
<evidence type="ECO:0000313" key="3">
    <source>
        <dbReference type="EMBL" id="MCQ4040883.1"/>
    </source>
</evidence>
<evidence type="ECO:0008006" key="5">
    <source>
        <dbReference type="Google" id="ProtNLM"/>
    </source>
</evidence>
<gene>
    <name evidence="3" type="ORF">NON19_02280</name>
</gene>
<evidence type="ECO:0000256" key="1">
    <source>
        <dbReference type="SAM" id="MobiDB-lite"/>
    </source>
</evidence>
<comment type="caution">
    <text evidence="3">The sequence shown here is derived from an EMBL/GenBank/DDBJ whole genome shotgun (WGS) entry which is preliminary data.</text>
</comment>
<keyword evidence="2" id="KW-1133">Transmembrane helix</keyword>
<protein>
    <recommendedName>
        <fullName evidence="5">Transmembrane protein</fullName>
    </recommendedName>
</protein>
<feature type="transmembrane region" description="Helical" evidence="2">
    <location>
        <begin position="137"/>
        <end position="159"/>
    </location>
</feature>
<evidence type="ECO:0000256" key="2">
    <source>
        <dbReference type="SAM" id="Phobius"/>
    </source>
</evidence>
<keyword evidence="2" id="KW-0472">Membrane</keyword>
<reference evidence="3 4" key="1">
    <citation type="submission" date="2022-06" db="EMBL/GenBank/DDBJ databases">
        <title>Draft genome sequence of type strain Streptomyces rubrisoli DSM 42083.</title>
        <authorList>
            <person name="Duangmal K."/>
            <person name="Klaysubun C."/>
        </authorList>
    </citation>
    <scope>NUCLEOTIDE SEQUENCE [LARGE SCALE GENOMIC DNA]</scope>
    <source>
        <strain evidence="3 4">DSM 42083</strain>
    </source>
</reference>
<name>A0ABT1P676_9ACTN</name>
<organism evidence="3 4">
    <name type="scientific">Streptantibioticus rubrisoli</name>
    <dbReference type="NCBI Taxonomy" id="1387313"/>
    <lineage>
        <taxon>Bacteria</taxon>
        <taxon>Bacillati</taxon>
        <taxon>Actinomycetota</taxon>
        <taxon>Actinomycetes</taxon>
        <taxon>Kitasatosporales</taxon>
        <taxon>Streptomycetaceae</taxon>
        <taxon>Streptantibioticus</taxon>
    </lineage>
</organism>
<dbReference type="RefSeq" id="WP_255924816.1">
    <property type="nucleotide sequence ID" value="NZ_JANFNH010000001.1"/>
</dbReference>
<keyword evidence="2" id="KW-0812">Transmembrane</keyword>
<keyword evidence="4" id="KW-1185">Reference proteome</keyword>
<sequence>MPCPDRLLREDGADFERLVHQALNCAEIRQALRRTRGVVNAEQLRTLAMRASAEIAASATAEYAAYLRRRMAAAAAQPWPPGSTPAGRGRAQLAAILAALVPPLAGVAAAVFLLLGYGLELTTGQLELARSLVIAGWTSALVSAVVALGGAIALVAAAARTPSGPGAPPLADPAVAHARAVWQATLWERGLLPFLRRQLAAPCGPTPVTVPPGRPERLTVADASAHPRRDGG</sequence>
<dbReference type="EMBL" id="JANFNH010000001">
    <property type="protein sequence ID" value="MCQ4040883.1"/>
    <property type="molecule type" value="Genomic_DNA"/>
</dbReference>
<accession>A0ABT1P676</accession>
<feature type="region of interest" description="Disordered" evidence="1">
    <location>
        <begin position="205"/>
        <end position="232"/>
    </location>
</feature>
<proteinExistence type="predicted"/>
<feature type="transmembrane region" description="Helical" evidence="2">
    <location>
        <begin position="93"/>
        <end position="117"/>
    </location>
</feature>